<organism evidence="5 6">
    <name type="scientific">Singulisphaera acidiphila (strain ATCC BAA-1392 / DSM 18658 / VKM B-2454 / MOB10)</name>
    <dbReference type="NCBI Taxonomy" id="886293"/>
    <lineage>
        <taxon>Bacteria</taxon>
        <taxon>Pseudomonadati</taxon>
        <taxon>Planctomycetota</taxon>
        <taxon>Planctomycetia</taxon>
        <taxon>Isosphaerales</taxon>
        <taxon>Isosphaeraceae</taxon>
        <taxon>Singulisphaera</taxon>
    </lineage>
</organism>
<dbReference type="PROSITE" id="PS50977">
    <property type="entry name" value="HTH_TETR_2"/>
    <property type="match status" value="1"/>
</dbReference>
<evidence type="ECO:0000256" key="1">
    <source>
        <dbReference type="ARBA" id="ARBA00023125"/>
    </source>
</evidence>
<feature type="region of interest" description="Disordered" evidence="3">
    <location>
        <begin position="1"/>
        <end position="21"/>
    </location>
</feature>
<dbReference type="OrthoDB" id="268339at2"/>
<protein>
    <submittedName>
        <fullName evidence="5">Transcriptional regulator</fullName>
    </submittedName>
</protein>
<keyword evidence="1 2" id="KW-0238">DNA-binding</keyword>
<dbReference type="EMBL" id="CP003364">
    <property type="protein sequence ID" value="AGA30126.1"/>
    <property type="molecule type" value="Genomic_DNA"/>
</dbReference>
<dbReference type="PANTHER" id="PTHR30055">
    <property type="entry name" value="HTH-TYPE TRANSCRIPTIONAL REGULATOR RUTR"/>
    <property type="match status" value="1"/>
</dbReference>
<dbReference type="Proteomes" id="UP000010798">
    <property type="component" value="Chromosome"/>
</dbReference>
<dbReference type="InterPro" id="IPR001647">
    <property type="entry name" value="HTH_TetR"/>
</dbReference>
<dbReference type="Gene3D" id="1.10.357.10">
    <property type="entry name" value="Tetracycline Repressor, domain 2"/>
    <property type="match status" value="1"/>
</dbReference>
<dbReference type="STRING" id="886293.Sinac_6015"/>
<sequence length="221" mass="25524">MNRTTESGAGPEQSVEPSPCGRREEILEAATKLFAEHGFSDTVTQVLVERLQIGKGTLYRYFPSKRDLFLAAVDRVMRQLRQSVDSVIANIEDPFDRIARAIHTYLVFFEKHPEFVELLVQERALFKDRKKSTYFEHQDTNVLRWRVLFGSLILEGRVREIPVERITDTINSLLYGTMFTNYFSGQKKPPEQQAKDILDVVFYGILSESERQRMGQECVGP</sequence>
<dbReference type="Pfam" id="PF00440">
    <property type="entry name" value="TetR_N"/>
    <property type="match status" value="1"/>
</dbReference>
<dbReference type="HOGENOM" id="CLU_069356_12_2_0"/>
<dbReference type="RefSeq" id="WP_015249217.1">
    <property type="nucleotide sequence ID" value="NC_019892.1"/>
</dbReference>
<dbReference type="InterPro" id="IPR036271">
    <property type="entry name" value="Tet_transcr_reg_TetR-rel_C_sf"/>
</dbReference>
<evidence type="ECO:0000256" key="2">
    <source>
        <dbReference type="PROSITE-ProRule" id="PRU00335"/>
    </source>
</evidence>
<dbReference type="SUPFAM" id="SSF46689">
    <property type="entry name" value="Homeodomain-like"/>
    <property type="match status" value="1"/>
</dbReference>
<dbReference type="InterPro" id="IPR050109">
    <property type="entry name" value="HTH-type_TetR-like_transc_reg"/>
</dbReference>
<dbReference type="GO" id="GO:0003700">
    <property type="term" value="F:DNA-binding transcription factor activity"/>
    <property type="evidence" value="ECO:0007669"/>
    <property type="project" value="TreeGrafter"/>
</dbReference>
<accession>L0DN75</accession>
<gene>
    <name evidence="5" type="ordered locus">Sinac_6015</name>
</gene>
<dbReference type="PRINTS" id="PR00455">
    <property type="entry name" value="HTHTETR"/>
</dbReference>
<evidence type="ECO:0000313" key="6">
    <source>
        <dbReference type="Proteomes" id="UP000010798"/>
    </source>
</evidence>
<name>L0DN75_SINAD</name>
<dbReference type="KEGG" id="saci:Sinac_6015"/>
<dbReference type="eggNOG" id="COG1309">
    <property type="taxonomic scope" value="Bacteria"/>
</dbReference>
<keyword evidence="6" id="KW-1185">Reference proteome</keyword>
<dbReference type="GO" id="GO:0000976">
    <property type="term" value="F:transcription cis-regulatory region binding"/>
    <property type="evidence" value="ECO:0007669"/>
    <property type="project" value="TreeGrafter"/>
</dbReference>
<evidence type="ECO:0000256" key="3">
    <source>
        <dbReference type="SAM" id="MobiDB-lite"/>
    </source>
</evidence>
<feature type="domain" description="HTH tetR-type" evidence="4">
    <location>
        <begin position="20"/>
        <end position="80"/>
    </location>
</feature>
<evidence type="ECO:0000313" key="5">
    <source>
        <dbReference type="EMBL" id="AGA30126.1"/>
    </source>
</evidence>
<dbReference type="SUPFAM" id="SSF48498">
    <property type="entry name" value="Tetracyclin repressor-like, C-terminal domain"/>
    <property type="match status" value="1"/>
</dbReference>
<proteinExistence type="predicted"/>
<dbReference type="AlphaFoldDB" id="L0DN75"/>
<dbReference type="InterPro" id="IPR009057">
    <property type="entry name" value="Homeodomain-like_sf"/>
</dbReference>
<dbReference type="PANTHER" id="PTHR30055:SF226">
    <property type="entry name" value="HTH-TYPE TRANSCRIPTIONAL REGULATOR PKSA"/>
    <property type="match status" value="1"/>
</dbReference>
<evidence type="ECO:0000259" key="4">
    <source>
        <dbReference type="PROSITE" id="PS50977"/>
    </source>
</evidence>
<feature type="DNA-binding region" description="H-T-H motif" evidence="2">
    <location>
        <begin position="43"/>
        <end position="62"/>
    </location>
</feature>
<reference evidence="5 6" key="1">
    <citation type="submission" date="2012-02" db="EMBL/GenBank/DDBJ databases">
        <title>Complete sequence of chromosome of Singulisphaera acidiphila DSM 18658.</title>
        <authorList>
            <consortium name="US DOE Joint Genome Institute (JGI-PGF)"/>
            <person name="Lucas S."/>
            <person name="Copeland A."/>
            <person name="Lapidus A."/>
            <person name="Glavina del Rio T."/>
            <person name="Dalin E."/>
            <person name="Tice H."/>
            <person name="Bruce D."/>
            <person name="Goodwin L."/>
            <person name="Pitluck S."/>
            <person name="Peters L."/>
            <person name="Ovchinnikova G."/>
            <person name="Chertkov O."/>
            <person name="Kyrpides N."/>
            <person name="Mavromatis K."/>
            <person name="Ivanova N."/>
            <person name="Brettin T."/>
            <person name="Detter J.C."/>
            <person name="Han C."/>
            <person name="Larimer F."/>
            <person name="Land M."/>
            <person name="Hauser L."/>
            <person name="Markowitz V."/>
            <person name="Cheng J.-F."/>
            <person name="Hugenholtz P."/>
            <person name="Woyke T."/>
            <person name="Wu D."/>
            <person name="Tindall B."/>
            <person name="Pomrenke H."/>
            <person name="Brambilla E."/>
            <person name="Klenk H.-P."/>
            <person name="Eisen J.A."/>
        </authorList>
    </citation>
    <scope>NUCLEOTIDE SEQUENCE [LARGE SCALE GENOMIC DNA]</scope>
    <source>
        <strain evidence="6">ATCC BAA-1392 / DSM 18658 / VKM B-2454 / MOB10</strain>
    </source>
</reference>
<dbReference type="Gene3D" id="1.10.10.60">
    <property type="entry name" value="Homeodomain-like"/>
    <property type="match status" value="1"/>
</dbReference>